<dbReference type="Pfam" id="PF12611">
    <property type="entry name" value="Flagellar_put"/>
    <property type="match status" value="1"/>
</dbReference>
<reference evidence="1 2" key="1">
    <citation type="submission" date="2018-10" db="EMBL/GenBank/DDBJ databases">
        <title>Falsibacillus sp. genome draft.</title>
        <authorList>
            <person name="Shi S."/>
        </authorList>
    </citation>
    <scope>NUCLEOTIDE SEQUENCE [LARGE SCALE GENOMIC DNA]</scope>
    <source>
        <strain evidence="1 2">GY 10110</strain>
    </source>
</reference>
<protein>
    <submittedName>
        <fullName evidence="1">Flagellar protein</fullName>
    </submittedName>
</protein>
<evidence type="ECO:0000313" key="1">
    <source>
        <dbReference type="EMBL" id="RLQ95740.1"/>
    </source>
</evidence>
<accession>A0A3L7JYX7</accession>
<name>A0A3L7JYX7_9BACI</name>
<keyword evidence="2" id="KW-1185">Reference proteome</keyword>
<evidence type="ECO:0000313" key="2">
    <source>
        <dbReference type="Proteomes" id="UP000276770"/>
    </source>
</evidence>
<dbReference type="NCBIfam" id="TIGR02530">
    <property type="entry name" value="flg_new"/>
    <property type="match status" value="1"/>
</dbReference>
<sequence length="131" mass="14650">MDRNYIHHAPSQPVASHIHTPKQLHKSVQSGLFQQQLQKAIASNESQLSISKHASQRLKMRGIELAANQWKQITYKVQEAREKGVTDSLVILPNAALIVSAKNRTVITAMSRQEAQSQIFTNINGTILIDE</sequence>
<keyword evidence="1" id="KW-0282">Flagellum</keyword>
<dbReference type="EMBL" id="RCVZ01000005">
    <property type="protein sequence ID" value="RLQ95740.1"/>
    <property type="molecule type" value="Genomic_DNA"/>
</dbReference>
<dbReference type="InterPro" id="IPR013367">
    <property type="entry name" value="Flagellar_put"/>
</dbReference>
<organism evidence="1 2">
    <name type="scientific">Falsibacillus albus</name>
    <dbReference type="NCBI Taxonomy" id="2478915"/>
    <lineage>
        <taxon>Bacteria</taxon>
        <taxon>Bacillati</taxon>
        <taxon>Bacillota</taxon>
        <taxon>Bacilli</taxon>
        <taxon>Bacillales</taxon>
        <taxon>Bacillaceae</taxon>
        <taxon>Falsibacillus</taxon>
    </lineage>
</organism>
<comment type="caution">
    <text evidence="1">The sequence shown here is derived from an EMBL/GenBank/DDBJ whole genome shotgun (WGS) entry which is preliminary data.</text>
</comment>
<dbReference type="Proteomes" id="UP000276770">
    <property type="component" value="Unassembled WGS sequence"/>
</dbReference>
<dbReference type="AlphaFoldDB" id="A0A3L7JYX7"/>
<keyword evidence="1" id="KW-0966">Cell projection</keyword>
<gene>
    <name evidence="1" type="ORF">D9X91_08935</name>
</gene>
<proteinExistence type="predicted"/>
<dbReference type="OrthoDB" id="165650at2"/>
<keyword evidence="1" id="KW-0969">Cilium</keyword>
<dbReference type="RefSeq" id="WP_121680266.1">
    <property type="nucleotide sequence ID" value="NZ_RCVZ01000005.1"/>
</dbReference>